<dbReference type="GO" id="GO:0004842">
    <property type="term" value="F:ubiquitin-protein transferase activity"/>
    <property type="evidence" value="ECO:0007669"/>
    <property type="project" value="InterPro"/>
</dbReference>
<feature type="domain" description="HECT" evidence="3">
    <location>
        <begin position="157"/>
        <end position="202"/>
    </location>
</feature>
<dbReference type="Proteomes" id="UP000594262">
    <property type="component" value="Unplaced"/>
</dbReference>
<dbReference type="AlphaFoldDB" id="A0A7M5UM64"/>
<evidence type="ECO:0000313" key="5">
    <source>
        <dbReference type="Proteomes" id="UP000594262"/>
    </source>
</evidence>
<feature type="active site" description="Glycyl thioester intermediate" evidence="2">
    <location>
        <position position="196"/>
    </location>
</feature>
<sequence>MGGPRKEFFQYLMQAINKEYFEKGLQEYKKEDYVIAGFAIGLSILQNGKLPYFFTEERLTSVFGPRSEKPCIQELQLGLSEVGIYQIGRSLPTFLHLFRGGLQPLTVKRLTQIMRPVFKEEGTNARIFENKLFEQFRKYIKEVAAGRRGPKLQLGTILQFFTGMDEEPMLGYEIHPTIKFDPVPAPGKFTPTTHACINQLVLFRATPMIKLLPQEKLFEKFDYAFCNHYYRIA</sequence>
<evidence type="ECO:0000313" key="4">
    <source>
        <dbReference type="EnsemblMetazoa" id="CLYHEMP012208.1"/>
    </source>
</evidence>
<organism evidence="4 5">
    <name type="scientific">Clytia hemisphaerica</name>
    <dbReference type="NCBI Taxonomy" id="252671"/>
    <lineage>
        <taxon>Eukaryota</taxon>
        <taxon>Metazoa</taxon>
        <taxon>Cnidaria</taxon>
        <taxon>Hydrozoa</taxon>
        <taxon>Hydroidolina</taxon>
        <taxon>Leptothecata</taxon>
        <taxon>Obeliida</taxon>
        <taxon>Clytiidae</taxon>
        <taxon>Clytia</taxon>
    </lineage>
</organism>
<evidence type="ECO:0000259" key="3">
    <source>
        <dbReference type="PROSITE" id="PS50237"/>
    </source>
</evidence>
<keyword evidence="5" id="KW-1185">Reference proteome</keyword>
<dbReference type="PROSITE" id="PS50237">
    <property type="entry name" value="HECT"/>
    <property type="match status" value="1"/>
</dbReference>
<reference evidence="4" key="1">
    <citation type="submission" date="2021-01" db="UniProtKB">
        <authorList>
            <consortium name="EnsemblMetazoa"/>
        </authorList>
    </citation>
    <scope>IDENTIFICATION</scope>
</reference>
<dbReference type="SUPFAM" id="SSF56204">
    <property type="entry name" value="Hect, E3 ligase catalytic domain"/>
    <property type="match status" value="1"/>
</dbReference>
<dbReference type="OrthoDB" id="5988101at2759"/>
<dbReference type="EnsemblMetazoa" id="CLYHEMT012208.1">
    <property type="protein sequence ID" value="CLYHEMP012208.1"/>
    <property type="gene ID" value="CLYHEMG012208"/>
</dbReference>
<dbReference type="InterPro" id="IPR035983">
    <property type="entry name" value="Hect_E3_ubiquitin_ligase"/>
</dbReference>
<accession>A0A7M5UM64</accession>
<dbReference type="InterPro" id="IPR000569">
    <property type="entry name" value="HECT_dom"/>
</dbReference>
<protein>
    <recommendedName>
        <fullName evidence="3">HECT domain-containing protein</fullName>
    </recommendedName>
</protein>
<dbReference type="Gene3D" id="3.30.2410.10">
    <property type="entry name" value="Hect, E3 ligase catalytic domain"/>
    <property type="match status" value="1"/>
</dbReference>
<proteinExistence type="predicted"/>
<evidence type="ECO:0000256" key="1">
    <source>
        <dbReference type="ARBA" id="ARBA00022786"/>
    </source>
</evidence>
<evidence type="ECO:0000256" key="2">
    <source>
        <dbReference type="PROSITE-ProRule" id="PRU00104"/>
    </source>
</evidence>
<name>A0A7M5UM64_9CNID</name>
<keyword evidence="1 2" id="KW-0833">Ubl conjugation pathway</keyword>